<sequence length="264" mass="30291">MNPIDTIQEKLRENPLKNVSLLKMLSSFHSSMTTHLIEEDGNWGILLLLPAAAYSYDHRTYPQADYIVFMDYSSPKLFPALLRLLPYPSHLVFKLQDEQYMLALANHFDLHKARVFFSYTTTEAAQFLRDEQAVRSDVPDERLIPLWAGNHYTWEEMGDYFREGAFSLSIFEAGVPVSTCLAFKNEEQIWEIGAVYTIESARGKGYARSVVSSALQEVLEQGNLPRYHVLETNLPSIRLAESIGLVRCVTLGHWTNYKQSFTNR</sequence>
<dbReference type="Pfam" id="PF00583">
    <property type="entry name" value="Acetyltransf_1"/>
    <property type="match status" value="1"/>
</dbReference>
<dbReference type="GO" id="GO:0016747">
    <property type="term" value="F:acyltransferase activity, transferring groups other than amino-acyl groups"/>
    <property type="evidence" value="ECO:0007669"/>
    <property type="project" value="InterPro"/>
</dbReference>
<dbReference type="RefSeq" id="WP_189022005.1">
    <property type="nucleotide sequence ID" value="NZ_BMKR01000002.1"/>
</dbReference>
<dbReference type="Proteomes" id="UP000637643">
    <property type="component" value="Unassembled WGS sequence"/>
</dbReference>
<proteinExistence type="predicted"/>
<name>A0A917BZE0_9BACL</name>
<reference evidence="2" key="1">
    <citation type="journal article" date="2014" name="Int. J. Syst. Evol. Microbiol.">
        <title>Complete genome sequence of Corynebacterium casei LMG S-19264T (=DSM 44701T), isolated from a smear-ripened cheese.</title>
        <authorList>
            <consortium name="US DOE Joint Genome Institute (JGI-PGF)"/>
            <person name="Walter F."/>
            <person name="Albersmeier A."/>
            <person name="Kalinowski J."/>
            <person name="Ruckert C."/>
        </authorList>
    </citation>
    <scope>NUCLEOTIDE SEQUENCE</scope>
    <source>
        <strain evidence="2">CGMCC 1.16134</strain>
    </source>
</reference>
<dbReference type="InterPro" id="IPR016181">
    <property type="entry name" value="Acyl_CoA_acyltransferase"/>
</dbReference>
<dbReference type="Gene3D" id="3.40.630.30">
    <property type="match status" value="1"/>
</dbReference>
<dbReference type="CDD" id="cd04301">
    <property type="entry name" value="NAT_SF"/>
    <property type="match status" value="1"/>
</dbReference>
<organism evidence="2 3">
    <name type="scientific">Paenibacillus albidus</name>
    <dbReference type="NCBI Taxonomy" id="2041023"/>
    <lineage>
        <taxon>Bacteria</taxon>
        <taxon>Bacillati</taxon>
        <taxon>Bacillota</taxon>
        <taxon>Bacilli</taxon>
        <taxon>Bacillales</taxon>
        <taxon>Paenibacillaceae</taxon>
        <taxon>Paenibacillus</taxon>
    </lineage>
</organism>
<feature type="domain" description="N-acetyltransferase" evidence="1">
    <location>
        <begin position="126"/>
        <end position="262"/>
    </location>
</feature>
<evidence type="ECO:0000259" key="1">
    <source>
        <dbReference type="PROSITE" id="PS51186"/>
    </source>
</evidence>
<dbReference type="SUPFAM" id="SSF55729">
    <property type="entry name" value="Acyl-CoA N-acyltransferases (Nat)"/>
    <property type="match status" value="1"/>
</dbReference>
<keyword evidence="3" id="KW-1185">Reference proteome</keyword>
<protein>
    <recommendedName>
        <fullName evidence="1">N-acetyltransferase domain-containing protein</fullName>
    </recommendedName>
</protein>
<gene>
    <name evidence="2" type="ORF">GCM10010912_04710</name>
</gene>
<evidence type="ECO:0000313" key="2">
    <source>
        <dbReference type="EMBL" id="GGF62646.1"/>
    </source>
</evidence>
<dbReference type="PROSITE" id="PS51186">
    <property type="entry name" value="GNAT"/>
    <property type="match status" value="1"/>
</dbReference>
<comment type="caution">
    <text evidence="2">The sequence shown here is derived from an EMBL/GenBank/DDBJ whole genome shotgun (WGS) entry which is preliminary data.</text>
</comment>
<reference evidence="2" key="2">
    <citation type="submission" date="2020-09" db="EMBL/GenBank/DDBJ databases">
        <authorList>
            <person name="Sun Q."/>
            <person name="Zhou Y."/>
        </authorList>
    </citation>
    <scope>NUCLEOTIDE SEQUENCE</scope>
    <source>
        <strain evidence="2">CGMCC 1.16134</strain>
    </source>
</reference>
<evidence type="ECO:0000313" key="3">
    <source>
        <dbReference type="Proteomes" id="UP000637643"/>
    </source>
</evidence>
<accession>A0A917BZE0</accession>
<dbReference type="AlphaFoldDB" id="A0A917BZE0"/>
<dbReference type="InterPro" id="IPR000182">
    <property type="entry name" value="GNAT_dom"/>
</dbReference>
<dbReference type="EMBL" id="BMKR01000002">
    <property type="protein sequence ID" value="GGF62646.1"/>
    <property type="molecule type" value="Genomic_DNA"/>
</dbReference>